<dbReference type="OrthoDB" id="2086631at2"/>
<keyword evidence="3" id="KW-1185">Reference proteome</keyword>
<feature type="compositionally biased region" description="Low complexity" evidence="1">
    <location>
        <begin position="99"/>
        <end position="115"/>
    </location>
</feature>
<gene>
    <name evidence="2" type="ORF">FQ330_02030</name>
</gene>
<feature type="compositionally biased region" description="Polar residues" evidence="1">
    <location>
        <begin position="32"/>
        <end position="42"/>
    </location>
</feature>
<comment type="caution">
    <text evidence="2">The sequence shown here is derived from an EMBL/GenBank/DDBJ whole genome shotgun (WGS) entry which is preliminary data.</text>
</comment>
<feature type="compositionally biased region" description="Basic and acidic residues" evidence="1">
    <location>
        <begin position="78"/>
        <end position="87"/>
    </location>
</feature>
<dbReference type="EMBL" id="VOIR01000011">
    <property type="protein sequence ID" value="KAA6436216.1"/>
    <property type="molecule type" value="Genomic_DNA"/>
</dbReference>
<reference evidence="2 3" key="1">
    <citation type="submission" date="2019-08" db="EMBL/GenBank/DDBJ databases">
        <title>Agrococcus lahaulensis sp. nov., isolated from a cold desert of the Indian Himalayas.</title>
        <authorList>
            <person name="Qu J.H."/>
        </authorList>
    </citation>
    <scope>NUCLEOTIDE SEQUENCE [LARGE SCALE GENOMIC DNA]</scope>
    <source>
        <strain evidence="2 3">NS18</strain>
    </source>
</reference>
<dbReference type="AlphaFoldDB" id="A0A5M8QNC1"/>
<accession>A0A5M8QNC1</accession>
<dbReference type="Proteomes" id="UP000323221">
    <property type="component" value="Unassembled WGS sequence"/>
</dbReference>
<proteinExistence type="predicted"/>
<sequence length="230" mass="24691">MSTIKIVIKEALDVIEELVPEAARAVAKKSTRLSAKTRQIRQQIEAKDVELSRSQRTPDRAPDHDAPERTTPSAPGLRDPDAARDPDAPPSTWPDADTEAANAATAAARQAAVEAGDLTAPDFGELTTTFHGPRPPDMEAPHGHHIVFKKGVGARQQALIAQAKEILERNGVDWYTGPHNLTWAPNVAGQHNIANVREVLQRLQAADGAGREAVIDALRGAGRDVFGGRP</sequence>
<evidence type="ECO:0000313" key="3">
    <source>
        <dbReference type="Proteomes" id="UP000323221"/>
    </source>
</evidence>
<evidence type="ECO:0000256" key="1">
    <source>
        <dbReference type="SAM" id="MobiDB-lite"/>
    </source>
</evidence>
<feature type="region of interest" description="Disordered" evidence="1">
    <location>
        <begin position="25"/>
        <end position="137"/>
    </location>
</feature>
<dbReference type="RefSeq" id="WP_146354781.1">
    <property type="nucleotide sequence ID" value="NZ_JBIVQT010000003.1"/>
</dbReference>
<protein>
    <submittedName>
        <fullName evidence="2">Uncharacterized protein</fullName>
    </submittedName>
</protein>
<name>A0A5M8QNC1_9MICO</name>
<evidence type="ECO:0000313" key="2">
    <source>
        <dbReference type="EMBL" id="KAA6436216.1"/>
    </source>
</evidence>
<feature type="compositionally biased region" description="Basic and acidic residues" evidence="1">
    <location>
        <begin position="44"/>
        <end position="68"/>
    </location>
</feature>
<organism evidence="2 3">
    <name type="scientific">Agrococcus sediminis</name>
    <dbReference type="NCBI Taxonomy" id="2599924"/>
    <lineage>
        <taxon>Bacteria</taxon>
        <taxon>Bacillati</taxon>
        <taxon>Actinomycetota</taxon>
        <taxon>Actinomycetes</taxon>
        <taxon>Micrococcales</taxon>
        <taxon>Microbacteriaceae</taxon>
        <taxon>Agrococcus</taxon>
    </lineage>
</organism>